<dbReference type="Gene3D" id="2.60.120.10">
    <property type="entry name" value="Jelly Rolls"/>
    <property type="match status" value="1"/>
</dbReference>
<reference evidence="2" key="1">
    <citation type="submission" date="2021-10" db="EMBL/GenBank/DDBJ databases">
        <authorList>
            <person name="Dean J.D."/>
            <person name="Kim M.K."/>
            <person name="Newey C.N."/>
            <person name="Stoker T.S."/>
            <person name="Thompson D.W."/>
            <person name="Grose J.H."/>
        </authorList>
    </citation>
    <scope>NUCLEOTIDE SEQUENCE</scope>
    <source>
        <strain evidence="2">BT635</strain>
    </source>
</reference>
<proteinExistence type="predicted"/>
<dbReference type="Pfam" id="PF06172">
    <property type="entry name" value="Cupin_5"/>
    <property type="match status" value="1"/>
</dbReference>
<dbReference type="SUPFAM" id="SSF51182">
    <property type="entry name" value="RmlC-like cupins"/>
    <property type="match status" value="1"/>
</dbReference>
<dbReference type="InterPro" id="IPR035965">
    <property type="entry name" value="PAS-like_dom_sf"/>
</dbReference>
<dbReference type="PANTHER" id="PTHR33387:SF3">
    <property type="entry name" value="DUF985 DOMAIN-CONTAINING PROTEIN"/>
    <property type="match status" value="1"/>
</dbReference>
<name>A0ABS8AAY0_9BACT</name>
<dbReference type="InterPro" id="IPR009327">
    <property type="entry name" value="Cupin_DUF985"/>
</dbReference>
<feature type="domain" description="DUF985" evidence="1">
    <location>
        <begin position="145"/>
        <end position="279"/>
    </location>
</feature>
<dbReference type="RefSeq" id="WP_226184119.1">
    <property type="nucleotide sequence ID" value="NZ_JAJADQ010000003.1"/>
</dbReference>
<dbReference type="Proteomes" id="UP001165297">
    <property type="component" value="Unassembled WGS sequence"/>
</dbReference>
<evidence type="ECO:0000259" key="1">
    <source>
        <dbReference type="Pfam" id="PF06172"/>
    </source>
</evidence>
<evidence type="ECO:0000313" key="2">
    <source>
        <dbReference type="EMBL" id="MCB2377339.1"/>
    </source>
</evidence>
<protein>
    <submittedName>
        <fullName evidence="2">Cupin domain-containing protein</fullName>
    </submittedName>
</protein>
<dbReference type="InterPro" id="IPR039935">
    <property type="entry name" value="YML079W-like"/>
</dbReference>
<dbReference type="InterPro" id="IPR011051">
    <property type="entry name" value="RmlC_Cupin_sf"/>
</dbReference>
<evidence type="ECO:0000313" key="3">
    <source>
        <dbReference type="Proteomes" id="UP001165297"/>
    </source>
</evidence>
<dbReference type="InterPro" id="IPR014710">
    <property type="entry name" value="RmlC-like_jellyroll"/>
</dbReference>
<gene>
    <name evidence="2" type="ORF">LGH70_07090</name>
</gene>
<dbReference type="SUPFAM" id="SSF55785">
    <property type="entry name" value="PYP-like sensor domain (PAS domain)"/>
    <property type="match status" value="1"/>
</dbReference>
<accession>A0ABS8AAY0</accession>
<keyword evidence="3" id="KW-1185">Reference proteome</keyword>
<sequence length="306" mass="33591">MENTQVNLEDIDLNDLPLNTDPAMSVGDVLSLTDGVYFCIKDRDSVFLWVNENFARLVGQRQQDIIGTRDSRAAHVAHDKEVMASGIPLLNFHETIQVPTENGDLTDLEIVTQKGLLRKKGGTEIIGITVCFAERFPAAAQEADDLIERLHMVPTGIGGYLAPGLTGDFTLQPDALPPRFDGTRGIYSANYFLLKAGEFLQLHSLNQDEQWFFHQGSAIRLHAFSEQGVYSTVTLGSDMAQGQFFQGVAPHGQWFGAELLGPGYALVSCSLAPAWNKTDSGKPTPEQIEALKDSFPEQAAILELLR</sequence>
<dbReference type="CDD" id="cd06121">
    <property type="entry name" value="cupin_YML079wp"/>
    <property type="match status" value="1"/>
</dbReference>
<dbReference type="EMBL" id="JAJADQ010000003">
    <property type="protein sequence ID" value="MCB2377339.1"/>
    <property type="molecule type" value="Genomic_DNA"/>
</dbReference>
<dbReference type="PANTHER" id="PTHR33387">
    <property type="entry name" value="RMLC-LIKE JELLY ROLL FOLD PROTEIN"/>
    <property type="match status" value="1"/>
</dbReference>
<comment type="caution">
    <text evidence="2">The sequence shown here is derived from an EMBL/GenBank/DDBJ whole genome shotgun (WGS) entry which is preliminary data.</text>
</comment>
<organism evidence="2 3">
    <name type="scientific">Hymenobacter nitidus</name>
    <dbReference type="NCBI Taxonomy" id="2880929"/>
    <lineage>
        <taxon>Bacteria</taxon>
        <taxon>Pseudomonadati</taxon>
        <taxon>Bacteroidota</taxon>
        <taxon>Cytophagia</taxon>
        <taxon>Cytophagales</taxon>
        <taxon>Hymenobacteraceae</taxon>
        <taxon>Hymenobacter</taxon>
    </lineage>
</organism>